<protein>
    <submittedName>
        <fullName evidence="1">Uncharacterized protein</fullName>
    </submittedName>
</protein>
<accession>A0A4V1ZBD9</accession>
<evidence type="ECO:0000313" key="2">
    <source>
        <dbReference type="Proteomes" id="UP000293331"/>
    </source>
</evidence>
<gene>
    <name evidence="1" type="ORF">EWM62_18695</name>
</gene>
<dbReference type="InterPro" id="IPR046788">
    <property type="entry name" value="Methyltransf_35"/>
</dbReference>
<dbReference type="OrthoDB" id="9181262at2"/>
<dbReference type="Pfam" id="PF20553">
    <property type="entry name" value="Methyltransf_35"/>
    <property type="match status" value="1"/>
</dbReference>
<sequence>MSSSFEKINYTLRPNKSIERKMMCEAFNRLSFLDQLNNFRYVGMGSPYFADFILFHKNLGITDLISIEKEEAKRNRFEFNKPYSCIDIKYGNSSTIIPNLELDRKKTIMWLDYDDKVSDFMFADIDTFFANALPGSVFTLSINVEEDFLPNMQDSDRQQFSLKEHRLNQLIKRIGKDRLPNKFMNENFNTKNSIKVCLEMFNRQINTTLIARNLQLPIKIKYKQIFNFVYKDNATILTIGGIIYDRTQKSKIDKMCLSELDFLRSDEESYKISAPNLTFREIKALDKALPDKHNSETEKGKFKNKILQAIPVIPTDIKSYAKIYRYYPNFAEALV</sequence>
<proteinExistence type="predicted"/>
<dbReference type="Proteomes" id="UP000293331">
    <property type="component" value="Unassembled WGS sequence"/>
</dbReference>
<name>A0A4V1ZBD9_9SPHI</name>
<reference evidence="1 2" key="1">
    <citation type="submission" date="2019-02" db="EMBL/GenBank/DDBJ databases">
        <title>Bacterial novel species Mucilaginibacter sp. 17JY9-4 isolated from soil.</title>
        <authorList>
            <person name="Jung H.-Y."/>
        </authorList>
    </citation>
    <scope>NUCLEOTIDE SEQUENCE [LARGE SCALE GENOMIC DNA]</scope>
    <source>
        <strain evidence="1 2">17JY9-4</strain>
    </source>
</reference>
<dbReference type="RefSeq" id="WP_129878202.1">
    <property type="nucleotide sequence ID" value="NZ_SEWG01000010.1"/>
</dbReference>
<organism evidence="1 2">
    <name type="scientific">Mucilaginibacter terrigena</name>
    <dbReference type="NCBI Taxonomy" id="2492395"/>
    <lineage>
        <taxon>Bacteria</taxon>
        <taxon>Pseudomonadati</taxon>
        <taxon>Bacteroidota</taxon>
        <taxon>Sphingobacteriia</taxon>
        <taxon>Sphingobacteriales</taxon>
        <taxon>Sphingobacteriaceae</taxon>
        <taxon>Mucilaginibacter</taxon>
    </lineage>
</organism>
<comment type="caution">
    <text evidence="1">The sequence shown here is derived from an EMBL/GenBank/DDBJ whole genome shotgun (WGS) entry which is preliminary data.</text>
</comment>
<dbReference type="AlphaFoldDB" id="A0A4V1ZBD9"/>
<dbReference type="EMBL" id="SEWG01000010">
    <property type="protein sequence ID" value="RYU86236.1"/>
    <property type="molecule type" value="Genomic_DNA"/>
</dbReference>
<evidence type="ECO:0000313" key="1">
    <source>
        <dbReference type="EMBL" id="RYU86236.1"/>
    </source>
</evidence>
<keyword evidence="2" id="KW-1185">Reference proteome</keyword>